<dbReference type="InterPro" id="IPR049383">
    <property type="entry name" value="UbiD-like_N"/>
</dbReference>
<dbReference type="EMBL" id="PVXL01000040">
    <property type="protein sequence ID" value="PRR73425.1"/>
    <property type="molecule type" value="Genomic_DNA"/>
</dbReference>
<dbReference type="InterPro" id="IPR048304">
    <property type="entry name" value="UbiD_Rift_dom"/>
</dbReference>
<comment type="caution">
    <text evidence="5">The sequence shown here is derived from an EMBL/GenBank/DDBJ whole genome shotgun (WGS) entry which is preliminary data.</text>
</comment>
<organism evidence="5 6">
    <name type="scientific">Neomoorella stamsii</name>
    <dbReference type="NCBI Taxonomy" id="1266720"/>
    <lineage>
        <taxon>Bacteria</taxon>
        <taxon>Bacillati</taxon>
        <taxon>Bacillota</taxon>
        <taxon>Clostridia</taxon>
        <taxon>Neomoorellales</taxon>
        <taxon>Neomoorellaceae</taxon>
        <taxon>Neomoorella</taxon>
    </lineage>
</organism>
<evidence type="ECO:0000313" key="5">
    <source>
        <dbReference type="EMBL" id="PRR73425.1"/>
    </source>
</evidence>
<dbReference type="RefSeq" id="WP_054938061.1">
    <property type="nucleotide sequence ID" value="NZ_PVXL01000040.1"/>
</dbReference>
<name>A0A9X7J3V2_9FIRM</name>
<dbReference type="PANTHER" id="PTHR30108">
    <property type="entry name" value="3-OCTAPRENYL-4-HYDROXYBENZOATE CARBOXY-LYASE-RELATED"/>
    <property type="match status" value="1"/>
</dbReference>
<accession>A0A9X7J3V2</accession>
<dbReference type="Proteomes" id="UP000239430">
    <property type="component" value="Unassembled WGS sequence"/>
</dbReference>
<protein>
    <submittedName>
        <fullName evidence="5">Phenolic acid decarboxylase subunit C</fullName>
        <ecNumber evidence="5">4.1.1.-</ecNumber>
    </submittedName>
</protein>
<dbReference type="PANTHER" id="PTHR30108:SF21">
    <property type="entry name" value="4-HYDROXYBENZOATE DECARBOXYLASE"/>
    <property type="match status" value="1"/>
</dbReference>
<dbReference type="GO" id="GO:0016831">
    <property type="term" value="F:carboxy-lyase activity"/>
    <property type="evidence" value="ECO:0007669"/>
    <property type="project" value="InterPro"/>
</dbReference>
<dbReference type="AlphaFoldDB" id="A0A9X7J3V2"/>
<feature type="domain" description="3-octaprenyl-4-hydroxybenzoate carboxy-lyase-like N-terminal" evidence="3">
    <location>
        <begin position="17"/>
        <end position="86"/>
    </location>
</feature>
<dbReference type="Gene3D" id="3.40.1670.10">
    <property type="entry name" value="UbiD C-terminal domain-like"/>
    <property type="match status" value="1"/>
</dbReference>
<dbReference type="Pfam" id="PF20695">
    <property type="entry name" value="UbiD_N"/>
    <property type="match status" value="1"/>
</dbReference>
<dbReference type="SUPFAM" id="SSF143968">
    <property type="entry name" value="UbiD C-terminal domain-like"/>
    <property type="match status" value="1"/>
</dbReference>
<evidence type="ECO:0000313" key="6">
    <source>
        <dbReference type="Proteomes" id="UP000239430"/>
    </source>
</evidence>
<feature type="domain" description="3-octaprenyl-4-hydroxybenzoate carboxy-lyase-like Rift-related" evidence="2">
    <location>
        <begin position="110"/>
        <end position="303"/>
    </location>
</feature>
<comment type="similarity">
    <text evidence="1">Belongs to the UbiD family.</text>
</comment>
<keyword evidence="6" id="KW-1185">Reference proteome</keyword>
<gene>
    <name evidence="5" type="primary">bsdC</name>
    <name evidence="5" type="ORF">MOST_12730</name>
</gene>
<evidence type="ECO:0000256" key="1">
    <source>
        <dbReference type="ARBA" id="ARBA00010021"/>
    </source>
</evidence>
<feature type="domain" description="3-octaprenyl-4-hydroxybenzoate carboxy-lyase-like C-terminal" evidence="4">
    <location>
        <begin position="312"/>
        <end position="431"/>
    </location>
</feature>
<dbReference type="InterPro" id="IPR002830">
    <property type="entry name" value="UbiD"/>
</dbReference>
<proteinExistence type="inferred from homology"/>
<dbReference type="Pfam" id="PF20696">
    <property type="entry name" value="UbiD_C"/>
    <property type="match status" value="1"/>
</dbReference>
<dbReference type="GO" id="GO:0005737">
    <property type="term" value="C:cytoplasm"/>
    <property type="evidence" value="ECO:0007669"/>
    <property type="project" value="TreeGrafter"/>
</dbReference>
<sequence>MPKDLRTWLRSVEKLGAGELRRVTKRVDPKFEASALMERLERGKLYPTVLFENVVDVEERTTSMRIIFNCFANMAKIGAALGVDGEKREELYNEFTKRMSNSIDVLLIDENEAPIYSHSLLGSQVDLNILPIPRVSALDGGHYLTPLVITKVPGGRYNLSFNRCMLLDHNHLAIYMSPRHLWQYTREAEERGEDLSVALVLGHHPALYLSGAALVGLDKDEYRVAASILGESIRVVPSKTLGEDFFIPADAEAVLEGKIKALKRTVEGPFGEFTGYIGSQRLSWLVEITAVHHRPDAIILQVFSSHRDNMYAHFPLQASIFAHLKNMFPNVKDIAWVETGGPLHMVISMEKRTEGEPLRAAMAAMSMSNFIKHVIIVDEDIDVTDNEKIMWAIATRVQADRDVKIIEGIQGQLLDPSLPDEIRGSGMIIDATKPKGKIFPPIAQPPEEVVRKINITEYFDL</sequence>
<evidence type="ECO:0000259" key="3">
    <source>
        <dbReference type="Pfam" id="PF20695"/>
    </source>
</evidence>
<evidence type="ECO:0000259" key="2">
    <source>
        <dbReference type="Pfam" id="PF01977"/>
    </source>
</evidence>
<dbReference type="EC" id="4.1.1.-" evidence="5"/>
<keyword evidence="5" id="KW-0456">Lyase</keyword>
<dbReference type="NCBIfam" id="TIGR00148">
    <property type="entry name" value="UbiD family decarboxylase"/>
    <property type="match status" value="1"/>
</dbReference>
<reference evidence="5 6" key="1">
    <citation type="submission" date="2018-03" db="EMBL/GenBank/DDBJ databases">
        <title>Genome sequence of Moorella stamsii DSM 26217.</title>
        <authorList>
            <person name="Poehlein A."/>
            <person name="Daniel R."/>
        </authorList>
    </citation>
    <scope>NUCLEOTIDE SEQUENCE [LARGE SCALE GENOMIC DNA]</scope>
    <source>
        <strain evidence="6">DSM 26217</strain>
    </source>
</reference>
<dbReference type="Pfam" id="PF01977">
    <property type="entry name" value="UbiD"/>
    <property type="match status" value="1"/>
</dbReference>
<dbReference type="SUPFAM" id="SSF50475">
    <property type="entry name" value="FMN-binding split barrel"/>
    <property type="match status" value="1"/>
</dbReference>
<dbReference type="InterPro" id="IPR049381">
    <property type="entry name" value="UbiD-like_C"/>
</dbReference>
<evidence type="ECO:0000259" key="4">
    <source>
        <dbReference type="Pfam" id="PF20696"/>
    </source>
</evidence>